<sequence length="274" mass="31227">MGSRTVCYVCSESNPCKRRRVQFDGEEYSGEKACLFDRLPDDIVLSILCCLSASAERPSDLVSVMTTCKRMNRLGKNPLVLEKATLKSFSIRGENWSPQAHKFLERCADAGNVEACYLFGMVDRMLFLGDTSRSIPQERRIQEDLSCGVRTGRDDPFSKPSSTILRPPEAVKGFKFQARRPPDTGMIKELEKAQEFRQRCELEERLALKAYRKAQKDLIIANERCAILYRNREAISTKLKSLMLEPSNFFWQSIKPDHGGYVHSRLGYHVQAEG</sequence>
<comment type="caution">
    <text evidence="2">The sequence shown here is derived from an EMBL/GenBank/DDBJ whole genome shotgun (WGS) entry which is preliminary data.</text>
</comment>
<organism evidence="2 3">
    <name type="scientific">Zingiber officinale</name>
    <name type="common">Ginger</name>
    <name type="synonym">Amomum zingiber</name>
    <dbReference type="NCBI Taxonomy" id="94328"/>
    <lineage>
        <taxon>Eukaryota</taxon>
        <taxon>Viridiplantae</taxon>
        <taxon>Streptophyta</taxon>
        <taxon>Embryophyta</taxon>
        <taxon>Tracheophyta</taxon>
        <taxon>Spermatophyta</taxon>
        <taxon>Magnoliopsida</taxon>
        <taxon>Liliopsida</taxon>
        <taxon>Zingiberales</taxon>
        <taxon>Zingiberaceae</taxon>
        <taxon>Zingiber</taxon>
    </lineage>
</organism>
<dbReference type="InterPro" id="IPR032675">
    <property type="entry name" value="LRR_dom_sf"/>
</dbReference>
<evidence type="ECO:0000259" key="1">
    <source>
        <dbReference type="Pfam" id="PF12937"/>
    </source>
</evidence>
<reference evidence="2 3" key="1">
    <citation type="submission" date="2020-08" db="EMBL/GenBank/DDBJ databases">
        <title>Plant Genome Project.</title>
        <authorList>
            <person name="Zhang R.-G."/>
        </authorList>
    </citation>
    <scope>NUCLEOTIDE SEQUENCE [LARGE SCALE GENOMIC DNA]</scope>
    <source>
        <tissue evidence="2">Rhizome</tissue>
    </source>
</reference>
<accession>A0A8J5KQT8</accession>
<dbReference type="Pfam" id="PF12937">
    <property type="entry name" value="F-box-like"/>
    <property type="match status" value="1"/>
</dbReference>
<dbReference type="InterPro" id="IPR036047">
    <property type="entry name" value="F-box-like_dom_sf"/>
</dbReference>
<protein>
    <recommendedName>
        <fullName evidence="1">F-box domain-containing protein</fullName>
    </recommendedName>
</protein>
<dbReference type="Gene3D" id="3.80.10.10">
    <property type="entry name" value="Ribonuclease Inhibitor"/>
    <property type="match status" value="1"/>
</dbReference>
<dbReference type="AlphaFoldDB" id="A0A8J5KQT8"/>
<dbReference type="InterPro" id="IPR044508">
    <property type="entry name" value="At5g50450/At1g67340-like"/>
</dbReference>
<keyword evidence="3" id="KW-1185">Reference proteome</keyword>
<evidence type="ECO:0000313" key="3">
    <source>
        <dbReference type="Proteomes" id="UP000734854"/>
    </source>
</evidence>
<dbReference type="Proteomes" id="UP000734854">
    <property type="component" value="Unassembled WGS sequence"/>
</dbReference>
<dbReference type="CDD" id="cd09917">
    <property type="entry name" value="F-box_SF"/>
    <property type="match status" value="1"/>
</dbReference>
<dbReference type="PANTHER" id="PTHR46758:SF2">
    <property type="entry name" value="OJ1485_B09.11 PROTEIN"/>
    <property type="match status" value="1"/>
</dbReference>
<name>A0A8J5KQT8_ZINOF</name>
<dbReference type="InterPro" id="IPR001810">
    <property type="entry name" value="F-box_dom"/>
</dbReference>
<feature type="domain" description="F-box" evidence="1">
    <location>
        <begin position="36"/>
        <end position="78"/>
    </location>
</feature>
<gene>
    <name evidence="2" type="ORF">ZIOFF_043774</name>
</gene>
<proteinExistence type="predicted"/>
<dbReference type="SUPFAM" id="SSF81383">
    <property type="entry name" value="F-box domain"/>
    <property type="match status" value="1"/>
</dbReference>
<dbReference type="EMBL" id="JACMSC010000012">
    <property type="protein sequence ID" value="KAG6495938.1"/>
    <property type="molecule type" value="Genomic_DNA"/>
</dbReference>
<evidence type="ECO:0000313" key="2">
    <source>
        <dbReference type="EMBL" id="KAG6495938.1"/>
    </source>
</evidence>
<dbReference type="PANTHER" id="PTHR46758">
    <property type="entry name" value="MYND DOMAIN-CONTAINING"/>
    <property type="match status" value="1"/>
</dbReference>